<dbReference type="Pfam" id="PF12937">
    <property type="entry name" value="F-box-like"/>
    <property type="match status" value="1"/>
</dbReference>
<dbReference type="SMART" id="SM00256">
    <property type="entry name" value="FBOX"/>
    <property type="match status" value="1"/>
</dbReference>
<dbReference type="Pfam" id="PF25372">
    <property type="entry name" value="DUF7885"/>
    <property type="match status" value="2"/>
</dbReference>
<evidence type="ECO:0000259" key="2">
    <source>
        <dbReference type="PROSITE" id="PS50181"/>
    </source>
</evidence>
<dbReference type="PROSITE" id="PS50181">
    <property type="entry name" value="FBOX"/>
    <property type="match status" value="1"/>
</dbReference>
<organism evidence="3">
    <name type="scientific">Absidia glauca</name>
    <name type="common">Pin mould</name>
    <dbReference type="NCBI Taxonomy" id="4829"/>
    <lineage>
        <taxon>Eukaryota</taxon>
        <taxon>Fungi</taxon>
        <taxon>Fungi incertae sedis</taxon>
        <taxon>Mucoromycota</taxon>
        <taxon>Mucoromycotina</taxon>
        <taxon>Mucoromycetes</taxon>
        <taxon>Mucorales</taxon>
        <taxon>Cunninghamellaceae</taxon>
        <taxon>Absidia</taxon>
    </lineage>
</organism>
<dbReference type="OrthoDB" id="550575at2759"/>
<evidence type="ECO:0000256" key="1">
    <source>
        <dbReference type="SAM" id="MobiDB-lite"/>
    </source>
</evidence>
<dbReference type="SUPFAM" id="SSF81383">
    <property type="entry name" value="F-box domain"/>
    <property type="match status" value="1"/>
</dbReference>
<dbReference type="SMART" id="SM00367">
    <property type="entry name" value="LRR_CC"/>
    <property type="match status" value="10"/>
</dbReference>
<evidence type="ECO:0000313" key="3">
    <source>
        <dbReference type="EMBL" id="SAL96209.1"/>
    </source>
</evidence>
<dbReference type="EMBL" id="LT550732">
    <property type="protein sequence ID" value="SAL96209.1"/>
    <property type="molecule type" value="Genomic_DNA"/>
</dbReference>
<dbReference type="InterPro" id="IPR057207">
    <property type="entry name" value="FBXL15_LRR"/>
</dbReference>
<sequence length="531" mass="58307">MTSISISSSTTTQPMLTTIDDHPLSSAFHRIPDELQLKILGYLTVQDLLKITGVCHKWYDLAYEGSLWRTIDITPFYKSIPPEQLLKIGLAAGTFLKIANFRGCLQLTSHMLRVLSETCINVESLYLKDCRGISTPSIACFLQRTTQLTLLDLAGLDSVKNSTLQVIGRCLPHLEKLNLSWCKNISGEGIQLLVTDGGQCHSLTLLNLNGVPLIDEITTGHLVDHSPKLRQLSLASCSSLTDAAFARLLLPSTLGYCRLSHLNVSNCSRLSDRSLQQLALHGGDQLTHLELAGCNRLTDSGFTFLAIRLRSLVYLDLEDVIQITSLTIKALANNQPHLKRLCLSNCAHIGDEAIEFLLLHGVCTALDYLELDECGISDAFLDTIATSLVDQQKTRAFTLQQSSSTDSGFTEATFGSSTCNHERQTRSSCSINNDVQPRVLTITVLDCGNISEAGIRSAVNKAAPFLIIKSFYSWRDDNDSTHQQGQQQRQHQHLAMRHLSTGRTIGGGGGGMNRNLQHSNRHPSPSGCIIL</sequence>
<proteinExistence type="predicted"/>
<dbReference type="InterPro" id="IPR036047">
    <property type="entry name" value="F-box-like_dom_sf"/>
</dbReference>
<accession>A0A168L7E9</accession>
<dbReference type="GO" id="GO:0031146">
    <property type="term" value="P:SCF-dependent proteasomal ubiquitin-dependent protein catabolic process"/>
    <property type="evidence" value="ECO:0007669"/>
    <property type="project" value="TreeGrafter"/>
</dbReference>
<dbReference type="Proteomes" id="UP000078561">
    <property type="component" value="Unassembled WGS sequence"/>
</dbReference>
<dbReference type="AlphaFoldDB" id="A0A168L7E9"/>
<keyword evidence="4" id="KW-1185">Reference proteome</keyword>
<name>A0A168L7E9_ABSGL</name>
<evidence type="ECO:0000313" key="4">
    <source>
        <dbReference type="Proteomes" id="UP000078561"/>
    </source>
</evidence>
<dbReference type="InterPro" id="IPR032675">
    <property type="entry name" value="LRR_dom_sf"/>
</dbReference>
<dbReference type="SUPFAM" id="SSF52047">
    <property type="entry name" value="RNI-like"/>
    <property type="match status" value="1"/>
</dbReference>
<feature type="domain" description="F-box" evidence="2">
    <location>
        <begin position="25"/>
        <end position="71"/>
    </location>
</feature>
<reference evidence="3" key="1">
    <citation type="submission" date="2016-04" db="EMBL/GenBank/DDBJ databases">
        <authorList>
            <person name="Evans L.H."/>
            <person name="Alamgir A."/>
            <person name="Owens N."/>
            <person name="Weber N.D."/>
            <person name="Virtaneva K."/>
            <person name="Barbian K."/>
            <person name="Babar A."/>
            <person name="Rosenke K."/>
        </authorList>
    </citation>
    <scope>NUCLEOTIDE SEQUENCE [LARGE SCALE GENOMIC DNA]</scope>
    <source>
        <strain evidence="3">CBS 101.48</strain>
    </source>
</reference>
<gene>
    <name evidence="3" type="primary">ABSGL_01584.1 scaffold 1725</name>
</gene>
<dbReference type="InParanoid" id="A0A168L7E9"/>
<dbReference type="GO" id="GO:0019005">
    <property type="term" value="C:SCF ubiquitin ligase complex"/>
    <property type="evidence" value="ECO:0007669"/>
    <property type="project" value="TreeGrafter"/>
</dbReference>
<dbReference type="InterPro" id="IPR001810">
    <property type="entry name" value="F-box_dom"/>
</dbReference>
<dbReference type="Gene3D" id="3.80.10.10">
    <property type="entry name" value="Ribonuclease Inhibitor"/>
    <property type="match status" value="2"/>
</dbReference>
<dbReference type="PANTHER" id="PTHR13318">
    <property type="entry name" value="PARTNER OF PAIRED, ISOFORM B-RELATED"/>
    <property type="match status" value="1"/>
</dbReference>
<dbReference type="STRING" id="4829.A0A168L7E9"/>
<protein>
    <recommendedName>
        <fullName evidence="2">F-box domain-containing protein</fullName>
    </recommendedName>
</protein>
<dbReference type="InterPro" id="IPR006553">
    <property type="entry name" value="Leu-rich_rpt_Cys-con_subtyp"/>
</dbReference>
<dbReference type="OMA" id="YLELDEC"/>
<feature type="region of interest" description="Disordered" evidence="1">
    <location>
        <begin position="504"/>
        <end position="531"/>
    </location>
</feature>